<dbReference type="KEGG" id="cqu:CpipJ_CPIJ017159"/>
<dbReference type="VEuPathDB" id="VectorBase:CPIJ017159"/>
<dbReference type="VEuPathDB" id="VectorBase:CQUJHB010660"/>
<dbReference type="InterPro" id="IPR052231">
    <property type="entry name" value="Rho_GEF_signaling-related"/>
</dbReference>
<reference evidence="1" key="1">
    <citation type="submission" date="2007-03" db="EMBL/GenBank/DDBJ databases">
        <title>Annotation of Culex pipiens quinquefasciatus.</title>
        <authorList>
            <consortium name="The Broad Institute Genome Sequencing Platform"/>
            <person name="Atkinson P.W."/>
            <person name="Hemingway J."/>
            <person name="Christensen B.M."/>
            <person name="Higgs S."/>
            <person name="Kodira C."/>
            <person name="Hannick L."/>
            <person name="Megy K."/>
            <person name="O'Leary S."/>
            <person name="Pearson M."/>
            <person name="Haas B.J."/>
            <person name="Mauceli E."/>
            <person name="Wortman J.R."/>
            <person name="Lee N.H."/>
            <person name="Guigo R."/>
            <person name="Stanke M."/>
            <person name="Alvarado L."/>
            <person name="Amedeo P."/>
            <person name="Antoine C.H."/>
            <person name="Arensburger P."/>
            <person name="Bidwell S.L."/>
            <person name="Crawford M."/>
            <person name="Camaro F."/>
            <person name="Devon K."/>
            <person name="Engels R."/>
            <person name="Hammond M."/>
            <person name="Howarth C."/>
            <person name="Koehrsen M."/>
            <person name="Lawson D."/>
            <person name="Montgomery P."/>
            <person name="Nene V."/>
            <person name="Nusbaum C."/>
            <person name="Puiu D."/>
            <person name="Romero-Severson J."/>
            <person name="Severson D.W."/>
            <person name="Shumway M."/>
            <person name="Sisk P."/>
            <person name="Stolte C."/>
            <person name="Zeng Q."/>
            <person name="Eisenstadt E."/>
            <person name="Fraser-Liggett C."/>
            <person name="Strausberg R."/>
            <person name="Galagan J."/>
            <person name="Birren B."/>
            <person name="Collins F.H."/>
        </authorList>
    </citation>
    <scope>NUCLEOTIDE SEQUENCE [LARGE SCALE GENOMIC DNA]</scope>
    <source>
        <strain evidence="1">JHB</strain>
    </source>
</reference>
<proteinExistence type="predicted"/>
<dbReference type="PANTHER" id="PTHR45845:SF3">
    <property type="entry name" value="PURATROPHIN-1-LIKE, ISOFORM A"/>
    <property type="match status" value="1"/>
</dbReference>
<name>B0XCM6_CULQU</name>
<dbReference type="EMBL" id="DS232705">
    <property type="protein sequence ID" value="EDS44922.1"/>
    <property type="molecule type" value="Genomic_DNA"/>
</dbReference>
<dbReference type="OMA" id="LAVCTYH"/>
<dbReference type="EnsemblMetazoa" id="CPIJ017159-RA">
    <property type="protein sequence ID" value="CPIJ017159-PA"/>
    <property type="gene ID" value="CPIJ017159"/>
</dbReference>
<gene>
    <name evidence="2" type="primary">6050876</name>
    <name evidence="1" type="ORF">CpipJ_CPIJ017159</name>
</gene>
<evidence type="ECO:0000313" key="2">
    <source>
        <dbReference type="EnsemblMetazoa" id="CPIJ017159-PA"/>
    </source>
</evidence>
<evidence type="ECO:0000313" key="3">
    <source>
        <dbReference type="Proteomes" id="UP000002320"/>
    </source>
</evidence>
<protein>
    <submittedName>
        <fullName evidence="1 2">Uncharacterized protein</fullName>
    </submittedName>
</protein>
<dbReference type="AlphaFoldDB" id="B0XCM6"/>
<dbReference type="OrthoDB" id="6152532at2759"/>
<organism>
    <name type="scientific">Culex quinquefasciatus</name>
    <name type="common">Southern house mosquito</name>
    <name type="synonym">Culex pungens</name>
    <dbReference type="NCBI Taxonomy" id="7176"/>
    <lineage>
        <taxon>Eukaryota</taxon>
        <taxon>Metazoa</taxon>
        <taxon>Ecdysozoa</taxon>
        <taxon>Arthropoda</taxon>
        <taxon>Hexapoda</taxon>
        <taxon>Insecta</taxon>
        <taxon>Pterygota</taxon>
        <taxon>Neoptera</taxon>
        <taxon>Endopterygota</taxon>
        <taxon>Diptera</taxon>
        <taxon>Nematocera</taxon>
        <taxon>Culicoidea</taxon>
        <taxon>Culicidae</taxon>
        <taxon>Culicinae</taxon>
        <taxon>Culicini</taxon>
        <taxon>Culex</taxon>
        <taxon>Culex</taxon>
    </lineage>
</organism>
<dbReference type="HOGENOM" id="CLU_166328_0_0_1"/>
<dbReference type="InParanoid" id="B0XCM6"/>
<keyword evidence="3" id="KW-1185">Reference proteome</keyword>
<dbReference type="PROSITE" id="PS51257">
    <property type="entry name" value="PROKAR_LIPOPROTEIN"/>
    <property type="match status" value="1"/>
</dbReference>
<sequence>MRTQRSVPPDRPLSLPVGISSCNLSSNGIEQLIDQHFGLLYPDYADHTRPVLVRQARDLAVCTYHGDLERFEEGFLRPAAHIVSGLKAAYLQRTVSPDVGSGWWQY</sequence>
<dbReference type="Proteomes" id="UP000002320">
    <property type="component" value="Unassembled WGS sequence"/>
</dbReference>
<accession>B0XCM6</accession>
<reference evidence="2" key="2">
    <citation type="submission" date="2021-02" db="UniProtKB">
        <authorList>
            <consortium name="EnsemblMetazoa"/>
        </authorList>
    </citation>
    <scope>IDENTIFICATION</scope>
    <source>
        <strain evidence="2">JHB</strain>
    </source>
</reference>
<dbReference type="eggNOG" id="ENOG502TB3D">
    <property type="taxonomic scope" value="Eukaryota"/>
</dbReference>
<dbReference type="PANTHER" id="PTHR45845">
    <property type="entry name" value="RHO GUANINE NUCLEOTIDE EXCHANGE FACTOR-RELATED"/>
    <property type="match status" value="1"/>
</dbReference>
<evidence type="ECO:0000313" key="1">
    <source>
        <dbReference type="EMBL" id="EDS44922.1"/>
    </source>
</evidence>